<feature type="domain" description="N-acetylmuramoyl-L-alanine amidase" evidence="4">
    <location>
        <begin position="46"/>
        <end position="187"/>
    </location>
</feature>
<dbReference type="SMART" id="SM00644">
    <property type="entry name" value="Ami_2"/>
    <property type="match status" value="1"/>
</dbReference>
<dbReference type="PANTHER" id="PTHR11022">
    <property type="entry name" value="PEPTIDOGLYCAN RECOGNITION PROTEIN"/>
    <property type="match status" value="1"/>
</dbReference>
<keyword evidence="3" id="KW-0472">Membrane</keyword>
<feature type="transmembrane region" description="Helical" evidence="3">
    <location>
        <begin position="12"/>
        <end position="30"/>
    </location>
</feature>
<keyword evidence="3" id="KW-0812">Transmembrane</keyword>
<dbReference type="SUPFAM" id="SSF55846">
    <property type="entry name" value="N-acetylmuramoyl-L-alanine amidase-like"/>
    <property type="match status" value="1"/>
</dbReference>
<dbReference type="EMBL" id="CAIIXF020000003">
    <property type="protein sequence ID" value="CAH1780356.1"/>
    <property type="molecule type" value="Genomic_DNA"/>
</dbReference>
<reference evidence="6" key="1">
    <citation type="submission" date="2022-03" db="EMBL/GenBank/DDBJ databases">
        <authorList>
            <person name="Martin C."/>
        </authorList>
    </citation>
    <scope>NUCLEOTIDE SEQUENCE</scope>
</reference>
<dbReference type="CDD" id="cd06583">
    <property type="entry name" value="PGRP"/>
    <property type="match status" value="1"/>
</dbReference>
<name>A0A8S4NIU8_OWEFU</name>
<dbReference type="Gene3D" id="3.40.80.10">
    <property type="entry name" value="Peptidoglycan recognition protein-like"/>
    <property type="match status" value="1"/>
</dbReference>
<dbReference type="GO" id="GO:0008270">
    <property type="term" value="F:zinc ion binding"/>
    <property type="evidence" value="ECO:0007669"/>
    <property type="project" value="InterPro"/>
</dbReference>
<accession>A0A8S4NIU8</accession>
<evidence type="ECO:0000313" key="6">
    <source>
        <dbReference type="EMBL" id="CAH1780356.1"/>
    </source>
</evidence>
<sequence>MYITNMDMKLTWICYIWIMIATVPCFIGAFQCNNVEIVSRAEWNASEPKGTTNFTGNKPYATIHHTAMARCFDLAACKRQIKVIQDFHQNNRSWWDIGYNFLIGEDGRVYEGRGWYSKGAHAGLPFNNLAYGISIMGNFMTFLPDKKALDAFKNLVQCGIDNGRIQSNYSLIGHRQANEPGYTVCPGTALYCHVQTWEHFERYQQDGTFDNATCANIPTGSANHKTYSIYLLLSGLFAHILQTTLTDFL</sequence>
<dbReference type="AlphaFoldDB" id="A0A8S4NIU8"/>
<dbReference type="InterPro" id="IPR002502">
    <property type="entry name" value="Amidase_domain"/>
</dbReference>
<evidence type="ECO:0000313" key="7">
    <source>
        <dbReference type="Proteomes" id="UP000749559"/>
    </source>
</evidence>
<dbReference type="InterPro" id="IPR006619">
    <property type="entry name" value="PGRP_domain_met/bac"/>
</dbReference>
<keyword evidence="2" id="KW-0391">Immunity</keyword>
<protein>
    <recommendedName>
        <fullName evidence="8">Peptidoglycan-recognition protein</fullName>
    </recommendedName>
</protein>
<dbReference type="SMART" id="SM00701">
    <property type="entry name" value="PGRP"/>
    <property type="match status" value="1"/>
</dbReference>
<dbReference type="Proteomes" id="UP000749559">
    <property type="component" value="Unassembled WGS sequence"/>
</dbReference>
<comment type="caution">
    <text evidence="6">The sequence shown here is derived from an EMBL/GenBank/DDBJ whole genome shotgun (WGS) entry which is preliminary data.</text>
</comment>
<evidence type="ECO:0000259" key="5">
    <source>
        <dbReference type="SMART" id="SM00701"/>
    </source>
</evidence>
<organism evidence="6 7">
    <name type="scientific">Owenia fusiformis</name>
    <name type="common">Polychaete worm</name>
    <dbReference type="NCBI Taxonomy" id="6347"/>
    <lineage>
        <taxon>Eukaryota</taxon>
        <taxon>Metazoa</taxon>
        <taxon>Spiralia</taxon>
        <taxon>Lophotrochozoa</taxon>
        <taxon>Annelida</taxon>
        <taxon>Polychaeta</taxon>
        <taxon>Sedentaria</taxon>
        <taxon>Canalipalpata</taxon>
        <taxon>Sabellida</taxon>
        <taxon>Oweniida</taxon>
        <taxon>Oweniidae</taxon>
        <taxon>Owenia</taxon>
    </lineage>
</organism>
<dbReference type="GO" id="GO:0002376">
    <property type="term" value="P:immune system process"/>
    <property type="evidence" value="ECO:0007669"/>
    <property type="project" value="UniProtKB-KW"/>
</dbReference>
<dbReference type="InterPro" id="IPR015510">
    <property type="entry name" value="PGRP"/>
</dbReference>
<evidence type="ECO:0008006" key="8">
    <source>
        <dbReference type="Google" id="ProtNLM"/>
    </source>
</evidence>
<dbReference type="FunFam" id="3.40.80.10:FF:000001">
    <property type="entry name" value="Peptidoglycan recognition protein 1"/>
    <property type="match status" value="1"/>
</dbReference>
<keyword evidence="7" id="KW-1185">Reference proteome</keyword>
<evidence type="ECO:0000256" key="1">
    <source>
        <dbReference type="ARBA" id="ARBA00007553"/>
    </source>
</evidence>
<dbReference type="PANTHER" id="PTHR11022:SF41">
    <property type="entry name" value="PEPTIDOGLYCAN-RECOGNITION PROTEIN LC-RELATED"/>
    <property type="match status" value="1"/>
</dbReference>
<feature type="domain" description="Peptidoglycan recognition protein family" evidence="5">
    <location>
        <begin position="35"/>
        <end position="178"/>
    </location>
</feature>
<dbReference type="InterPro" id="IPR036505">
    <property type="entry name" value="Amidase/PGRP_sf"/>
</dbReference>
<dbReference type="GO" id="GO:0008745">
    <property type="term" value="F:N-acetylmuramoyl-L-alanine amidase activity"/>
    <property type="evidence" value="ECO:0007669"/>
    <property type="project" value="InterPro"/>
</dbReference>
<evidence type="ECO:0000256" key="2">
    <source>
        <dbReference type="ARBA" id="ARBA00022859"/>
    </source>
</evidence>
<dbReference type="OrthoDB" id="10001926at2759"/>
<evidence type="ECO:0000256" key="3">
    <source>
        <dbReference type="SAM" id="Phobius"/>
    </source>
</evidence>
<dbReference type="GO" id="GO:0009253">
    <property type="term" value="P:peptidoglycan catabolic process"/>
    <property type="evidence" value="ECO:0007669"/>
    <property type="project" value="InterPro"/>
</dbReference>
<proteinExistence type="inferred from homology"/>
<dbReference type="Pfam" id="PF01510">
    <property type="entry name" value="Amidase_2"/>
    <property type="match status" value="1"/>
</dbReference>
<evidence type="ECO:0000259" key="4">
    <source>
        <dbReference type="SMART" id="SM00644"/>
    </source>
</evidence>
<comment type="similarity">
    <text evidence="1">Belongs to the N-acetylmuramoyl-L-alanine amidase 2 family.</text>
</comment>
<keyword evidence="3" id="KW-1133">Transmembrane helix</keyword>
<gene>
    <name evidence="6" type="ORF">OFUS_LOCUS7058</name>
</gene>